<feature type="transmembrane region" description="Helical" evidence="1">
    <location>
        <begin position="181"/>
        <end position="203"/>
    </location>
</feature>
<feature type="transmembrane region" description="Helical" evidence="1">
    <location>
        <begin position="105"/>
        <end position="126"/>
    </location>
</feature>
<keyword evidence="1" id="KW-0812">Transmembrane</keyword>
<evidence type="ECO:0000313" key="3">
    <source>
        <dbReference type="Proteomes" id="UP000644010"/>
    </source>
</evidence>
<keyword evidence="1" id="KW-1133">Transmembrane helix</keyword>
<sequence length="350" mass="41075">MEIDVIITIVLMALSLIYPKSKYIAILFFLFMWTLWGWNTWNGDYIAYEEVFSFPDNSNNEFGYLVLNRLIGCFTDSYQVFLITVSFAILSFMCYFTLRLSPYPSLFAVIYFILFLMEFVFSRNYILTTLILYSLWLSCEKNSIKYFVVSILIGATIHVFSITYLLLIPSLRSELLPLKKYFVYIIPCVLILIFVSDFIFPYLGSNVVTKLSLYETKNAITNSSYALMILVFMILFLTRYLWNSSQRPPSIVRLIYNINVISLIFIGIFYVVPYAASRFLRLLFVIDLLMFTIFLFVAKRRKKLVVSLTFTVFVAMVLAYFVESTFPYTVIPLYKCNLIWGNEFYKPVFN</sequence>
<name>A0ABR7E7N9_9BACT</name>
<accession>A0ABR7E7N9</accession>
<feature type="transmembrane region" description="Helical" evidence="1">
    <location>
        <begin position="254"/>
        <end position="273"/>
    </location>
</feature>
<dbReference type="RefSeq" id="WP_186961392.1">
    <property type="nucleotide sequence ID" value="NZ_JACOOI010000037.1"/>
</dbReference>
<dbReference type="Proteomes" id="UP000644010">
    <property type="component" value="Unassembled WGS sequence"/>
</dbReference>
<keyword evidence="1" id="KW-0472">Membrane</keyword>
<reference evidence="2 3" key="1">
    <citation type="submission" date="2020-08" db="EMBL/GenBank/DDBJ databases">
        <title>Genome public.</title>
        <authorList>
            <person name="Liu C."/>
            <person name="Sun Q."/>
        </authorList>
    </citation>
    <scope>NUCLEOTIDE SEQUENCE [LARGE SCALE GENOMIC DNA]</scope>
    <source>
        <strain evidence="2 3">BX2</strain>
    </source>
</reference>
<protein>
    <submittedName>
        <fullName evidence="2">EpsG family protein</fullName>
    </submittedName>
</protein>
<evidence type="ECO:0000313" key="2">
    <source>
        <dbReference type="EMBL" id="MBC5645782.1"/>
    </source>
</evidence>
<feature type="transmembrane region" description="Helical" evidence="1">
    <location>
        <begin position="21"/>
        <end position="38"/>
    </location>
</feature>
<comment type="caution">
    <text evidence="2">The sequence shown here is derived from an EMBL/GenBank/DDBJ whole genome shotgun (WGS) entry which is preliminary data.</text>
</comment>
<feature type="transmembrane region" description="Helical" evidence="1">
    <location>
        <begin position="304"/>
        <end position="322"/>
    </location>
</feature>
<gene>
    <name evidence="2" type="ORF">H8S77_23175</name>
</gene>
<feature type="transmembrane region" description="Helical" evidence="1">
    <location>
        <begin position="279"/>
        <end position="297"/>
    </location>
</feature>
<organism evidence="2 3">
    <name type="scientific">Parabacteroides segnis</name>
    <dbReference type="NCBI Taxonomy" id="2763058"/>
    <lineage>
        <taxon>Bacteria</taxon>
        <taxon>Pseudomonadati</taxon>
        <taxon>Bacteroidota</taxon>
        <taxon>Bacteroidia</taxon>
        <taxon>Bacteroidales</taxon>
        <taxon>Tannerellaceae</taxon>
        <taxon>Parabacteroides</taxon>
    </lineage>
</organism>
<dbReference type="Pfam" id="PF14897">
    <property type="entry name" value="EpsG"/>
    <property type="match status" value="1"/>
</dbReference>
<feature type="transmembrane region" description="Helical" evidence="1">
    <location>
        <begin position="223"/>
        <end position="242"/>
    </location>
</feature>
<dbReference type="EMBL" id="JACOOI010000037">
    <property type="protein sequence ID" value="MBC5645782.1"/>
    <property type="molecule type" value="Genomic_DNA"/>
</dbReference>
<proteinExistence type="predicted"/>
<evidence type="ECO:0000256" key="1">
    <source>
        <dbReference type="SAM" id="Phobius"/>
    </source>
</evidence>
<feature type="transmembrane region" description="Helical" evidence="1">
    <location>
        <begin position="146"/>
        <end position="169"/>
    </location>
</feature>
<feature type="transmembrane region" description="Helical" evidence="1">
    <location>
        <begin position="78"/>
        <end position="98"/>
    </location>
</feature>
<dbReference type="InterPro" id="IPR049458">
    <property type="entry name" value="EpsG-like"/>
</dbReference>
<keyword evidence="3" id="KW-1185">Reference proteome</keyword>